<dbReference type="SMART" id="SM00248">
    <property type="entry name" value="ANK"/>
    <property type="match status" value="5"/>
</dbReference>
<name>A0A370XBU0_9GAMM</name>
<protein>
    <submittedName>
        <fullName evidence="5">Ankyrin repeat domain-containing protein</fullName>
    </submittedName>
</protein>
<feature type="repeat" description="ANK" evidence="3">
    <location>
        <begin position="90"/>
        <end position="122"/>
    </location>
</feature>
<gene>
    <name evidence="5" type="ORF">DWU99_00925</name>
</gene>
<evidence type="ECO:0000256" key="1">
    <source>
        <dbReference type="ARBA" id="ARBA00022737"/>
    </source>
</evidence>
<dbReference type="InterPro" id="IPR036770">
    <property type="entry name" value="Ankyrin_rpt-contain_sf"/>
</dbReference>
<feature type="compositionally biased region" description="Basic and acidic residues" evidence="4">
    <location>
        <begin position="198"/>
        <end position="207"/>
    </location>
</feature>
<dbReference type="SUPFAM" id="SSF48403">
    <property type="entry name" value="Ankyrin repeat"/>
    <property type="match status" value="1"/>
</dbReference>
<sequence length="207" mass="22030">MPHPAPGAGAGRTARSRYRGGMNALGRAVLRNDTPAIQAYLERGGNANARVRNQAGEEFALLHLATAYRQDSIVDLLIRSGADPSITDPVGLTPLHYAAAANDARLTDRLVHAGAAIDRADAAGRTPLHVSAQFAARNALSALLAEGADPTCTNKHGRTPAEVAVARGQVSVIDVLLTAQRVWHRSREQERATVVPTRRRDDQGQSL</sequence>
<dbReference type="Pfam" id="PF12796">
    <property type="entry name" value="Ank_2"/>
    <property type="match status" value="1"/>
</dbReference>
<proteinExistence type="predicted"/>
<dbReference type="PANTHER" id="PTHR24124">
    <property type="entry name" value="ANKYRIN REPEAT FAMILY A"/>
    <property type="match status" value="1"/>
</dbReference>
<dbReference type="Proteomes" id="UP000255334">
    <property type="component" value="Unassembled WGS sequence"/>
</dbReference>
<reference evidence="5 6" key="1">
    <citation type="submission" date="2018-07" db="EMBL/GenBank/DDBJ databases">
        <title>Dyella monticola sp. nov. and Dyella psychrodurans sp. nov. isolated from monsoon evergreen broad-leaved forest soil of Dinghu Mountain, China.</title>
        <authorList>
            <person name="Gao Z."/>
            <person name="Qiu L."/>
        </authorList>
    </citation>
    <scope>NUCLEOTIDE SEQUENCE [LARGE SCALE GENOMIC DNA]</scope>
    <source>
        <strain evidence="5 6">4MSK11</strain>
    </source>
</reference>
<organism evidence="5 6">
    <name type="scientific">Dyella psychrodurans</name>
    <dbReference type="NCBI Taxonomy" id="1927960"/>
    <lineage>
        <taxon>Bacteria</taxon>
        <taxon>Pseudomonadati</taxon>
        <taxon>Pseudomonadota</taxon>
        <taxon>Gammaproteobacteria</taxon>
        <taxon>Lysobacterales</taxon>
        <taxon>Rhodanobacteraceae</taxon>
        <taxon>Dyella</taxon>
    </lineage>
</organism>
<keyword evidence="2 3" id="KW-0040">ANK repeat</keyword>
<evidence type="ECO:0000313" key="6">
    <source>
        <dbReference type="Proteomes" id="UP000255334"/>
    </source>
</evidence>
<dbReference type="PROSITE" id="PS50088">
    <property type="entry name" value="ANK_REPEAT"/>
    <property type="match status" value="3"/>
</dbReference>
<comment type="caution">
    <text evidence="5">The sequence shown here is derived from an EMBL/GenBank/DDBJ whole genome shotgun (WGS) entry which is preliminary data.</text>
</comment>
<dbReference type="Gene3D" id="1.25.40.20">
    <property type="entry name" value="Ankyrin repeat-containing domain"/>
    <property type="match status" value="2"/>
</dbReference>
<feature type="repeat" description="ANK" evidence="3">
    <location>
        <begin position="57"/>
        <end position="89"/>
    </location>
</feature>
<dbReference type="EMBL" id="QRBF01000001">
    <property type="protein sequence ID" value="RDS85869.1"/>
    <property type="molecule type" value="Genomic_DNA"/>
</dbReference>
<dbReference type="PANTHER" id="PTHR24124:SF14">
    <property type="entry name" value="CHROMOSOME UNDETERMINED SCAFFOLD_25, WHOLE GENOME SHOTGUN SEQUENCE"/>
    <property type="match status" value="1"/>
</dbReference>
<dbReference type="PROSITE" id="PS50297">
    <property type="entry name" value="ANK_REP_REGION"/>
    <property type="match status" value="3"/>
</dbReference>
<dbReference type="InterPro" id="IPR002110">
    <property type="entry name" value="Ankyrin_rpt"/>
</dbReference>
<dbReference type="GO" id="GO:0010468">
    <property type="term" value="P:regulation of gene expression"/>
    <property type="evidence" value="ECO:0007669"/>
    <property type="project" value="TreeGrafter"/>
</dbReference>
<evidence type="ECO:0000256" key="2">
    <source>
        <dbReference type="ARBA" id="ARBA00023043"/>
    </source>
</evidence>
<accession>A0A370XBU0</accession>
<evidence type="ECO:0000256" key="3">
    <source>
        <dbReference type="PROSITE-ProRule" id="PRU00023"/>
    </source>
</evidence>
<evidence type="ECO:0000313" key="5">
    <source>
        <dbReference type="EMBL" id="RDS85869.1"/>
    </source>
</evidence>
<feature type="repeat" description="ANK" evidence="3">
    <location>
        <begin position="123"/>
        <end position="155"/>
    </location>
</feature>
<feature type="region of interest" description="Disordered" evidence="4">
    <location>
        <begin position="186"/>
        <end position="207"/>
    </location>
</feature>
<evidence type="ECO:0000256" key="4">
    <source>
        <dbReference type="SAM" id="MobiDB-lite"/>
    </source>
</evidence>
<dbReference type="AlphaFoldDB" id="A0A370XBU0"/>
<keyword evidence="1" id="KW-0677">Repeat</keyword>
<keyword evidence="6" id="KW-1185">Reference proteome</keyword>